<protein>
    <submittedName>
        <fullName evidence="2">Alpha-farnesene synthase-like</fullName>
    </submittedName>
</protein>
<gene>
    <name evidence="2" type="primary">LOC142178493</name>
</gene>
<evidence type="ECO:0000313" key="1">
    <source>
        <dbReference type="Proteomes" id="UP000790787"/>
    </source>
</evidence>
<keyword evidence="1" id="KW-1185">Reference proteome</keyword>
<sequence length="729" mass="83939">MVAKEMIRHDYKPGKGLGKSLQGIVEPITLTASEKFFGVGFQPTPADVRWADDRKNDGWVLPQPVSYLYRTFVKPKYNEEEEHKAIMTEGIEEIYRAMRKIIYEDHMVQQGEGTSTIEEAKEKFAPNWKGPYIIRKILPREALYLGDIKGNDLEAAVNADAVKRSMRYLRNKADFAIRSLMLGAWASSSVRSNSVVEFLQNWHIGFEETQKVHSTTKKQSRPERKISTYKPNIWKYDHLLTLTSEYSEEKYKVEVEKIKEELSCTYFSNSTISPVDLLELIDSIDKLGLSCYFEVETKEALGKIIMSVKTNSSSTEEDLYATALCFRLLREHGYHAPQDVLKDFFDGKGKLKVSDVKTLLELLEGSYLSMEDYTFTNKEYLSNSLSCPFAWRVKWYAVRRHISAQELECNNANPMLLKLAKLNFNIIQATHQQDLKHVLRWWRNVSIVEDLSFTRDRIVESFFCAVGVSSEPQHGSMRIWLTKVIELVLIIDDVYDIYGSLAKWDPNEVEGLPECMQICFRSLHDTIEEISVEIQQQKGGLSALPYLKQVWVNFCKALLLEATWYHKGHIPTLEEYLNNGWISSSGPLLSFHVIFGLTNKITKETLHLYEDCRETIYHTSVVIRLCNDQGTSAAELERGDVASSILCYMQQENVLEDVAREHIESIILDSWKKINYHFNTLSTSQQKLVKHVINEARMAHVMYQFGDGFGVQDGETRDQVLFNLVHPIT</sequence>
<dbReference type="RefSeq" id="XP_075104213.1">
    <property type="nucleotide sequence ID" value="XM_075248112.1"/>
</dbReference>
<accession>A0AC58U415</accession>
<proteinExistence type="predicted"/>
<dbReference type="Proteomes" id="UP000790787">
    <property type="component" value="Chromosome 3"/>
</dbReference>
<reference evidence="2" key="2">
    <citation type="submission" date="2025-08" db="UniProtKB">
        <authorList>
            <consortium name="RefSeq"/>
        </authorList>
    </citation>
    <scope>IDENTIFICATION</scope>
    <source>
        <tissue evidence="2">Leaf</tissue>
    </source>
</reference>
<name>A0AC58U415_TOBAC</name>
<reference evidence="1" key="1">
    <citation type="journal article" date="2014" name="Nat. Commun.">
        <title>The tobacco genome sequence and its comparison with those of tomato and potato.</title>
        <authorList>
            <person name="Sierro N."/>
            <person name="Battey J.N."/>
            <person name="Ouadi S."/>
            <person name="Bakaher N."/>
            <person name="Bovet L."/>
            <person name="Willig A."/>
            <person name="Goepfert S."/>
            <person name="Peitsch M.C."/>
            <person name="Ivanov N.V."/>
        </authorList>
    </citation>
    <scope>NUCLEOTIDE SEQUENCE [LARGE SCALE GENOMIC DNA]</scope>
</reference>
<evidence type="ECO:0000313" key="2">
    <source>
        <dbReference type="RefSeq" id="XP_075104213.1"/>
    </source>
</evidence>
<organism evidence="1 2">
    <name type="scientific">Nicotiana tabacum</name>
    <name type="common">Common tobacco</name>
    <dbReference type="NCBI Taxonomy" id="4097"/>
    <lineage>
        <taxon>Eukaryota</taxon>
        <taxon>Viridiplantae</taxon>
        <taxon>Streptophyta</taxon>
        <taxon>Embryophyta</taxon>
        <taxon>Tracheophyta</taxon>
        <taxon>Spermatophyta</taxon>
        <taxon>Magnoliopsida</taxon>
        <taxon>eudicotyledons</taxon>
        <taxon>Gunneridae</taxon>
        <taxon>Pentapetalae</taxon>
        <taxon>asterids</taxon>
        <taxon>lamiids</taxon>
        <taxon>Solanales</taxon>
        <taxon>Solanaceae</taxon>
        <taxon>Nicotianoideae</taxon>
        <taxon>Nicotianeae</taxon>
        <taxon>Nicotiana</taxon>
    </lineage>
</organism>